<evidence type="ECO:0000313" key="3">
    <source>
        <dbReference type="Proteomes" id="UP000800036"/>
    </source>
</evidence>
<feature type="region of interest" description="Disordered" evidence="1">
    <location>
        <begin position="1"/>
        <end position="33"/>
    </location>
</feature>
<evidence type="ECO:0000313" key="2">
    <source>
        <dbReference type="EMBL" id="KAF1965829.1"/>
    </source>
</evidence>
<protein>
    <submittedName>
        <fullName evidence="2">Uncharacterized protein</fullName>
    </submittedName>
</protein>
<dbReference type="Proteomes" id="UP000800036">
    <property type="component" value="Unassembled WGS sequence"/>
</dbReference>
<sequence length="78" mass="8346">VPVAASHSRTVLSREADATSWPSGEKATALTSPEWPSSVLRHVPVAASHSRTVQLREADATSWPSGEKATALTQLEWP</sequence>
<dbReference type="OrthoDB" id="3777249at2759"/>
<accession>A0A6A5UPG5</accession>
<feature type="non-terminal residue" evidence="2">
    <location>
        <position position="1"/>
    </location>
</feature>
<dbReference type="AlphaFoldDB" id="A0A6A5UPG5"/>
<reference evidence="2" key="1">
    <citation type="journal article" date="2020" name="Stud. Mycol.">
        <title>101 Dothideomycetes genomes: a test case for predicting lifestyles and emergence of pathogens.</title>
        <authorList>
            <person name="Haridas S."/>
            <person name="Albert R."/>
            <person name="Binder M."/>
            <person name="Bloem J."/>
            <person name="Labutti K."/>
            <person name="Salamov A."/>
            <person name="Andreopoulos B."/>
            <person name="Baker S."/>
            <person name="Barry K."/>
            <person name="Bills G."/>
            <person name="Bluhm B."/>
            <person name="Cannon C."/>
            <person name="Castanera R."/>
            <person name="Culley D."/>
            <person name="Daum C."/>
            <person name="Ezra D."/>
            <person name="Gonzalez J."/>
            <person name="Henrissat B."/>
            <person name="Kuo A."/>
            <person name="Liang C."/>
            <person name="Lipzen A."/>
            <person name="Lutzoni F."/>
            <person name="Magnuson J."/>
            <person name="Mondo S."/>
            <person name="Nolan M."/>
            <person name="Ohm R."/>
            <person name="Pangilinan J."/>
            <person name="Park H.-J."/>
            <person name="Ramirez L."/>
            <person name="Alfaro M."/>
            <person name="Sun H."/>
            <person name="Tritt A."/>
            <person name="Yoshinaga Y."/>
            <person name="Zwiers L.-H."/>
            <person name="Turgeon B."/>
            <person name="Goodwin S."/>
            <person name="Spatafora J."/>
            <person name="Crous P."/>
            <person name="Grigoriev I."/>
        </authorList>
    </citation>
    <scope>NUCLEOTIDE SEQUENCE</scope>
    <source>
        <strain evidence="2">CBS 107.79</strain>
    </source>
</reference>
<feature type="region of interest" description="Disordered" evidence="1">
    <location>
        <begin position="56"/>
        <end position="78"/>
    </location>
</feature>
<evidence type="ECO:0000256" key="1">
    <source>
        <dbReference type="SAM" id="MobiDB-lite"/>
    </source>
</evidence>
<keyword evidence="3" id="KW-1185">Reference proteome</keyword>
<proteinExistence type="predicted"/>
<dbReference type="EMBL" id="ML976755">
    <property type="protein sequence ID" value="KAF1965829.1"/>
    <property type="molecule type" value="Genomic_DNA"/>
</dbReference>
<organism evidence="2 3">
    <name type="scientific">Bimuria novae-zelandiae CBS 107.79</name>
    <dbReference type="NCBI Taxonomy" id="1447943"/>
    <lineage>
        <taxon>Eukaryota</taxon>
        <taxon>Fungi</taxon>
        <taxon>Dikarya</taxon>
        <taxon>Ascomycota</taxon>
        <taxon>Pezizomycotina</taxon>
        <taxon>Dothideomycetes</taxon>
        <taxon>Pleosporomycetidae</taxon>
        <taxon>Pleosporales</taxon>
        <taxon>Massarineae</taxon>
        <taxon>Didymosphaeriaceae</taxon>
        <taxon>Bimuria</taxon>
    </lineage>
</organism>
<gene>
    <name evidence="2" type="ORF">BU23DRAFT_443005</name>
</gene>
<name>A0A6A5UPG5_9PLEO</name>
<feature type="non-terminal residue" evidence="2">
    <location>
        <position position="78"/>
    </location>
</feature>